<organism evidence="1 2">
    <name type="scientific">Dipteronia dyeriana</name>
    <dbReference type="NCBI Taxonomy" id="168575"/>
    <lineage>
        <taxon>Eukaryota</taxon>
        <taxon>Viridiplantae</taxon>
        <taxon>Streptophyta</taxon>
        <taxon>Embryophyta</taxon>
        <taxon>Tracheophyta</taxon>
        <taxon>Spermatophyta</taxon>
        <taxon>Magnoliopsida</taxon>
        <taxon>eudicotyledons</taxon>
        <taxon>Gunneridae</taxon>
        <taxon>Pentapetalae</taxon>
        <taxon>rosids</taxon>
        <taxon>malvids</taxon>
        <taxon>Sapindales</taxon>
        <taxon>Sapindaceae</taxon>
        <taxon>Hippocastanoideae</taxon>
        <taxon>Acereae</taxon>
        <taxon>Dipteronia</taxon>
    </lineage>
</organism>
<evidence type="ECO:0008006" key="3">
    <source>
        <dbReference type="Google" id="ProtNLM"/>
    </source>
</evidence>
<evidence type="ECO:0000313" key="2">
    <source>
        <dbReference type="Proteomes" id="UP001280121"/>
    </source>
</evidence>
<feature type="non-terminal residue" evidence="1">
    <location>
        <position position="1"/>
    </location>
</feature>
<gene>
    <name evidence="1" type="ORF">Ddye_012991</name>
</gene>
<comment type="caution">
    <text evidence="1">The sequence shown here is derived from an EMBL/GenBank/DDBJ whole genome shotgun (WGS) entry which is preliminary data.</text>
</comment>
<dbReference type="Proteomes" id="UP001280121">
    <property type="component" value="Unassembled WGS sequence"/>
</dbReference>
<keyword evidence="2" id="KW-1185">Reference proteome</keyword>
<protein>
    <recommendedName>
        <fullName evidence="3">RNA-directed DNA polymerase</fullName>
    </recommendedName>
</protein>
<accession>A0AAD9X5G6</accession>
<sequence length="151" mass="17424">RNLDLQPFDASLRIQEKELMSSYTLALQVDEDFLRQKSRAQWFKAGDRNSSYFFKAIKERRNRSKILSISGEDGSLIERDTRVKSEVICHFQNILGCSMPSRHGSRSLRNVIDKHISNDQADYMSREVKNDEIRDACFSLHPNKAPGPDGF</sequence>
<dbReference type="AlphaFoldDB" id="A0AAD9X5G6"/>
<reference evidence="1" key="1">
    <citation type="journal article" date="2023" name="Plant J.">
        <title>Genome sequences and population genomics provide insights into the demographic history, inbreeding, and mutation load of two 'living fossil' tree species of Dipteronia.</title>
        <authorList>
            <person name="Feng Y."/>
            <person name="Comes H.P."/>
            <person name="Chen J."/>
            <person name="Zhu S."/>
            <person name="Lu R."/>
            <person name="Zhang X."/>
            <person name="Li P."/>
            <person name="Qiu J."/>
            <person name="Olsen K.M."/>
            <person name="Qiu Y."/>
        </authorList>
    </citation>
    <scope>NUCLEOTIDE SEQUENCE</scope>
    <source>
        <strain evidence="1">KIB01</strain>
    </source>
</reference>
<name>A0AAD9X5G6_9ROSI</name>
<evidence type="ECO:0000313" key="1">
    <source>
        <dbReference type="EMBL" id="KAK2653135.1"/>
    </source>
</evidence>
<proteinExistence type="predicted"/>
<dbReference type="EMBL" id="JANJYI010000004">
    <property type="protein sequence ID" value="KAK2653135.1"/>
    <property type="molecule type" value="Genomic_DNA"/>
</dbReference>